<keyword evidence="4" id="KW-1185">Reference proteome</keyword>
<name>A0A2X0LZQ5_9BASI</name>
<sequence length="866" mass="97389">MLSSRRGLWPKSPRRQFQPSDLYRISAHTDPFVFVPVNISPAYQDDPIDYSHSSARSSASPHLISLQDSGRIGTNAFSQGQHIRKESFPSPLLDRPGALRRSVPALFGNSNISNGAGSRGSTSSGPRTPHVNVNANGLPSYGGARRAFYTTKSQPGWKRTLRLVRDVILRPIYLVGRRGPLIPLLLVLICFGLFLTYSTSPSSQKVKLKMQGAVGPYIPQRAASAISWRNRASEEAESGAGLDDEESDYTPPGSKKPTEATKARQGKLPKAKSTLSTAVELPPARRDGRLLLKEGEVHPIPAMMARAKRQWKELKGRQSKTFKEAVAEYEKRYQRKPPKGFDQWYAFAKAHKVVLIDEFDLIDKDLLMYRAFDPPHFRNRVKYTSTYLDMLWNMSVTNGVISRAGQLENHDRARGVEFLASRFAHLLPDMTIMYNGHDGARIAVAAEERARLENLVKKGECEPLTPVSAGCTANTSVLTTKGRVTALTDEPDEGAPYPPKETGPWPHHSMPAFCPNGTAVRGKDFEYGWASMDSTGYEMPAPVPGSIGSLVDGFKQYIDVCDSPQYRHFHATTSWVYPHHPTPVVPLFTPGVQTTFGDVHSLIVEQLELEAKHDPKWEERPFSSLQWRGQTSGPLWEKTSPWRTTQRARLHLLSHQESGTRNITLTDEDDKMRLVEVPNFKLNPLFLDIGMVGPAVQCVKEDGTCDEMQEVFQGYDKRISFDRAALYKYVLDVDGNSWSGRFRRLMLSNAAVVKATIFPEFWTDWAIPWLHFIPMQVDYSDMWDILAFFRGGINGEGAHDALGKQIAMAGKEWVRSCYRWADLETYQFRLMLEYGRLYNDETEPGSKDFNGDTSIEPVWKGEVKLE</sequence>
<dbReference type="EMBL" id="FQNC01000018">
    <property type="protein sequence ID" value="SGY20420.1"/>
    <property type="molecule type" value="Genomic_DNA"/>
</dbReference>
<evidence type="ECO:0000256" key="1">
    <source>
        <dbReference type="SAM" id="MobiDB-lite"/>
    </source>
</evidence>
<proteinExistence type="predicted"/>
<gene>
    <name evidence="3" type="primary">BQ5605_C016g08042</name>
    <name evidence="3" type="ORF">BQ5605_C016G08042</name>
</gene>
<dbReference type="PANTHER" id="PTHR12203">
    <property type="entry name" value="KDEL LYS-ASP-GLU-LEU CONTAINING - RELATED"/>
    <property type="match status" value="1"/>
</dbReference>
<feature type="domain" description="Glycosyl transferase CAP10" evidence="2">
    <location>
        <begin position="558"/>
        <end position="841"/>
    </location>
</feature>
<feature type="region of interest" description="Disordered" evidence="1">
    <location>
        <begin position="488"/>
        <end position="508"/>
    </location>
</feature>
<protein>
    <submittedName>
        <fullName evidence="3">BQ5605_C016g08042 protein</fullName>
    </submittedName>
</protein>
<organism evidence="3 4">
    <name type="scientific">Microbotryum silenes-dioicae</name>
    <dbReference type="NCBI Taxonomy" id="796604"/>
    <lineage>
        <taxon>Eukaryota</taxon>
        <taxon>Fungi</taxon>
        <taxon>Dikarya</taxon>
        <taxon>Basidiomycota</taxon>
        <taxon>Pucciniomycotina</taxon>
        <taxon>Microbotryomycetes</taxon>
        <taxon>Microbotryales</taxon>
        <taxon>Microbotryaceae</taxon>
        <taxon>Microbotryum</taxon>
    </lineage>
</organism>
<evidence type="ECO:0000313" key="3">
    <source>
        <dbReference type="EMBL" id="SGY20420.1"/>
    </source>
</evidence>
<dbReference type="Proteomes" id="UP000249464">
    <property type="component" value="Unassembled WGS sequence"/>
</dbReference>
<dbReference type="SMART" id="SM00672">
    <property type="entry name" value="CAP10"/>
    <property type="match status" value="1"/>
</dbReference>
<dbReference type="AlphaFoldDB" id="A0A2X0LZQ5"/>
<evidence type="ECO:0000313" key="4">
    <source>
        <dbReference type="Proteomes" id="UP000249464"/>
    </source>
</evidence>
<accession>A0A2X0LZQ5</accession>
<feature type="region of interest" description="Disordered" evidence="1">
    <location>
        <begin position="228"/>
        <end position="276"/>
    </location>
</feature>
<dbReference type="Pfam" id="PF05686">
    <property type="entry name" value="Glyco_transf_90"/>
    <property type="match status" value="1"/>
</dbReference>
<reference evidence="3 4" key="1">
    <citation type="submission" date="2016-11" db="EMBL/GenBank/DDBJ databases">
        <authorList>
            <person name="Jaros S."/>
            <person name="Januszkiewicz K."/>
            <person name="Wedrychowicz H."/>
        </authorList>
    </citation>
    <scope>NUCLEOTIDE SEQUENCE [LARGE SCALE GENOMIC DNA]</scope>
</reference>
<feature type="compositionally biased region" description="Low complexity" evidence="1">
    <location>
        <begin position="115"/>
        <end position="129"/>
    </location>
</feature>
<dbReference type="InterPro" id="IPR006598">
    <property type="entry name" value="CAP10"/>
</dbReference>
<dbReference type="PANTHER" id="PTHR12203:SF118">
    <property type="entry name" value="BETA-1,2-XYLOSYLTRANSFERASE 1"/>
    <property type="match status" value="1"/>
</dbReference>
<dbReference type="InterPro" id="IPR051091">
    <property type="entry name" value="O-Glucosyltr/Glycosyltrsf_90"/>
</dbReference>
<feature type="region of interest" description="Disordered" evidence="1">
    <location>
        <begin position="110"/>
        <end position="136"/>
    </location>
</feature>
<evidence type="ECO:0000259" key="2">
    <source>
        <dbReference type="SMART" id="SM00672"/>
    </source>
</evidence>